<evidence type="ECO:0008006" key="4">
    <source>
        <dbReference type="Google" id="ProtNLM"/>
    </source>
</evidence>
<reference evidence="2 3" key="1">
    <citation type="submission" date="2016-10" db="EMBL/GenBank/DDBJ databases">
        <authorList>
            <person name="de Groot N.N."/>
        </authorList>
    </citation>
    <scope>NUCLEOTIDE SEQUENCE [LARGE SCALE GENOMIC DNA]</scope>
    <source>
        <strain evidence="2 3">DSM 18610</strain>
    </source>
</reference>
<feature type="transmembrane region" description="Helical" evidence="1">
    <location>
        <begin position="12"/>
        <end position="32"/>
    </location>
</feature>
<dbReference type="RefSeq" id="WP_090885783.1">
    <property type="nucleotide sequence ID" value="NZ_FOGG01000019.1"/>
</dbReference>
<evidence type="ECO:0000313" key="2">
    <source>
        <dbReference type="EMBL" id="SER87154.1"/>
    </source>
</evidence>
<dbReference type="AlphaFoldDB" id="A0A1H9SQK6"/>
<proteinExistence type="predicted"/>
<keyword evidence="3" id="KW-1185">Reference proteome</keyword>
<evidence type="ECO:0000313" key="3">
    <source>
        <dbReference type="Proteomes" id="UP000199572"/>
    </source>
</evidence>
<feature type="transmembrane region" description="Helical" evidence="1">
    <location>
        <begin position="87"/>
        <end position="107"/>
    </location>
</feature>
<dbReference type="EMBL" id="FOGG01000019">
    <property type="protein sequence ID" value="SER87154.1"/>
    <property type="molecule type" value="Genomic_DNA"/>
</dbReference>
<accession>A0A1H9SQK6</accession>
<keyword evidence="1" id="KW-1133">Transmembrane helix</keyword>
<name>A0A1H9SQK6_9SPHI</name>
<evidence type="ECO:0000256" key="1">
    <source>
        <dbReference type="SAM" id="Phobius"/>
    </source>
</evidence>
<feature type="transmembrane region" description="Helical" evidence="1">
    <location>
        <begin position="159"/>
        <end position="178"/>
    </location>
</feature>
<keyword evidence="1" id="KW-0812">Transmembrane</keyword>
<dbReference type="Proteomes" id="UP000199572">
    <property type="component" value="Unassembled WGS sequence"/>
</dbReference>
<feature type="transmembrane region" description="Helical" evidence="1">
    <location>
        <begin position="119"/>
        <end position="139"/>
    </location>
</feature>
<organism evidence="2 3">
    <name type="scientific">Pedobacter rhizosphaerae</name>
    <dbReference type="NCBI Taxonomy" id="390241"/>
    <lineage>
        <taxon>Bacteria</taxon>
        <taxon>Pseudomonadati</taxon>
        <taxon>Bacteroidota</taxon>
        <taxon>Sphingobacteriia</taxon>
        <taxon>Sphingobacteriales</taxon>
        <taxon>Sphingobacteriaceae</taxon>
        <taxon>Pedobacter</taxon>
    </lineage>
</organism>
<protein>
    <recommendedName>
        <fullName evidence="4">DUF2975 domain-containing protein</fullName>
    </recommendedName>
</protein>
<keyword evidence="1" id="KW-0472">Membrane</keyword>
<sequence>MDKIIRNSAYGLIMVAATSLLFHAVGAFKAYYSGALAIKVIDTSAILNHKVIPIGDYTSDYTAGTLQIKPTLFQSFLFYNGHFSDHGAGIVFFLLLGIILMLALKFRSELLLNLSGDKFYQCVGLVGLLYLAICFGIEIPTGNYLKELTNHAFRLDNNHADYSIFNLLSLFILLNAMLQLHTYAKQLKAENDLTI</sequence>
<gene>
    <name evidence="2" type="ORF">SAMN04488023_11921</name>
</gene>